<feature type="region of interest" description="Disordered" evidence="1">
    <location>
        <begin position="29"/>
        <end position="49"/>
    </location>
</feature>
<gene>
    <name evidence="3" type="ORF">CWI75_16695</name>
</gene>
<dbReference type="AlphaFoldDB" id="A0A2N5XYP1"/>
<feature type="signal peptide" evidence="2">
    <location>
        <begin position="1"/>
        <end position="22"/>
    </location>
</feature>
<dbReference type="RefSeq" id="WP_101522662.1">
    <property type="nucleotide sequence ID" value="NZ_PKLZ01000015.1"/>
</dbReference>
<proteinExistence type="predicted"/>
<protein>
    <recommendedName>
        <fullName evidence="5">Secreted protein</fullName>
    </recommendedName>
</protein>
<dbReference type="PROSITE" id="PS51257">
    <property type="entry name" value="PROKAR_LIPOPROTEIN"/>
    <property type="match status" value="1"/>
</dbReference>
<evidence type="ECO:0000256" key="1">
    <source>
        <dbReference type="SAM" id="MobiDB-lite"/>
    </source>
</evidence>
<feature type="chain" id="PRO_5014788656" description="Secreted protein" evidence="2">
    <location>
        <begin position="23"/>
        <end position="73"/>
    </location>
</feature>
<comment type="caution">
    <text evidence="3">The sequence shown here is derived from an EMBL/GenBank/DDBJ whole genome shotgun (WGS) entry which is preliminary data.</text>
</comment>
<keyword evidence="2" id="KW-0732">Signal</keyword>
<reference evidence="4" key="1">
    <citation type="submission" date="2017-11" db="EMBL/GenBank/DDBJ databases">
        <title>The draft genome sequence of Chromatocurvus sp. F02.</title>
        <authorList>
            <person name="Du Z.-J."/>
            <person name="Chang Y.-Q."/>
        </authorList>
    </citation>
    <scope>NUCLEOTIDE SEQUENCE [LARGE SCALE GENOMIC DNA]</scope>
    <source>
        <strain evidence="4">F02</strain>
    </source>
</reference>
<name>A0A2N5XYP1_9GAMM</name>
<organism evidence="3 4">
    <name type="scientific">Kineobactrum sediminis</name>
    <dbReference type="NCBI Taxonomy" id="1905677"/>
    <lineage>
        <taxon>Bacteria</taxon>
        <taxon>Pseudomonadati</taxon>
        <taxon>Pseudomonadota</taxon>
        <taxon>Gammaproteobacteria</taxon>
        <taxon>Cellvibrionales</taxon>
        <taxon>Halieaceae</taxon>
        <taxon>Kineobactrum</taxon>
    </lineage>
</organism>
<keyword evidence="4" id="KW-1185">Reference proteome</keyword>
<dbReference type="Proteomes" id="UP000234845">
    <property type="component" value="Unassembled WGS sequence"/>
</dbReference>
<evidence type="ECO:0000256" key="2">
    <source>
        <dbReference type="SAM" id="SignalP"/>
    </source>
</evidence>
<dbReference type="EMBL" id="PKLZ01000015">
    <property type="protein sequence ID" value="PLW81264.1"/>
    <property type="molecule type" value="Genomic_DNA"/>
</dbReference>
<dbReference type="OrthoDB" id="9886283at2"/>
<evidence type="ECO:0008006" key="5">
    <source>
        <dbReference type="Google" id="ProtNLM"/>
    </source>
</evidence>
<sequence length="73" mass="7643">MPFKARANLVFALFATILVSCGGDLPADSADEGGSSKASKGCTERDGGWFGRNESGAMIISQTQEACEERLGK</sequence>
<accession>A0A2N5XYP1</accession>
<evidence type="ECO:0000313" key="4">
    <source>
        <dbReference type="Proteomes" id="UP000234845"/>
    </source>
</evidence>
<evidence type="ECO:0000313" key="3">
    <source>
        <dbReference type="EMBL" id="PLW81264.1"/>
    </source>
</evidence>